<keyword evidence="1" id="KW-0472">Membrane</keyword>
<dbReference type="PANTHER" id="PTHR34989">
    <property type="entry name" value="PROTEIN HDED"/>
    <property type="match status" value="1"/>
</dbReference>
<dbReference type="InterPro" id="IPR005325">
    <property type="entry name" value="DUF308_memb"/>
</dbReference>
<evidence type="ECO:0000313" key="3">
    <source>
        <dbReference type="Proteomes" id="UP000249229"/>
    </source>
</evidence>
<proteinExistence type="predicted"/>
<organism evidence="2 3">
    <name type="scientific">Sphingomonas taxi</name>
    <dbReference type="NCBI Taxonomy" id="1549858"/>
    <lineage>
        <taxon>Bacteria</taxon>
        <taxon>Pseudomonadati</taxon>
        <taxon>Pseudomonadota</taxon>
        <taxon>Alphaproteobacteria</taxon>
        <taxon>Sphingomonadales</taxon>
        <taxon>Sphingomonadaceae</taxon>
        <taxon>Sphingomonas</taxon>
    </lineage>
</organism>
<keyword evidence="1" id="KW-0812">Transmembrane</keyword>
<reference evidence="2 3" key="1">
    <citation type="submission" date="2017-08" db="EMBL/GenBank/DDBJ databases">
        <title>Infants hospitalized years apart are colonized by the same room-sourced microbial strains.</title>
        <authorList>
            <person name="Brooks B."/>
            <person name="Olm M.R."/>
            <person name="Firek B.A."/>
            <person name="Baker R."/>
            <person name="Thomas B.C."/>
            <person name="Morowitz M.J."/>
            <person name="Banfield J.F."/>
        </authorList>
    </citation>
    <scope>NUCLEOTIDE SEQUENCE [LARGE SCALE GENOMIC DNA]</scope>
    <source>
        <strain evidence="2">S2_005_001_R1_22</strain>
    </source>
</reference>
<sequence>MMSDLANPRPATGAGWGWIMAYGIVSTLVGIAAFVWPFAATFAATVVIGMLLFVSGVFSIAAGLFGHGHEGRGYAVVFGLLSVIVGAIMVFEPATGAVSLTLMVAVWLGVRGILEIVWGARMRRRRGMMVVLGVLNLLLAAFFLFTVPWSALTLPGFILGLSFLFGGVTAVASASDHRKGAEPFAIPG</sequence>
<protein>
    <recommendedName>
        <fullName evidence="4">HdeD family acid-resistance protein</fullName>
    </recommendedName>
</protein>
<dbReference type="InterPro" id="IPR052712">
    <property type="entry name" value="Acid_resist_chaperone_HdeD"/>
</dbReference>
<accession>A0A2W5PC74</accession>
<dbReference type="PANTHER" id="PTHR34989:SF1">
    <property type="entry name" value="PROTEIN HDED"/>
    <property type="match status" value="1"/>
</dbReference>
<dbReference type="AlphaFoldDB" id="A0A2W5PC74"/>
<dbReference type="GO" id="GO:0005886">
    <property type="term" value="C:plasma membrane"/>
    <property type="evidence" value="ECO:0007669"/>
    <property type="project" value="TreeGrafter"/>
</dbReference>
<feature type="transmembrane region" description="Helical" evidence="1">
    <location>
        <begin position="157"/>
        <end position="174"/>
    </location>
</feature>
<keyword evidence="1" id="KW-1133">Transmembrane helix</keyword>
<feature type="transmembrane region" description="Helical" evidence="1">
    <location>
        <begin position="97"/>
        <end position="118"/>
    </location>
</feature>
<feature type="transmembrane region" description="Helical" evidence="1">
    <location>
        <begin position="130"/>
        <end position="151"/>
    </location>
</feature>
<comment type="caution">
    <text evidence="2">The sequence shown here is derived from an EMBL/GenBank/DDBJ whole genome shotgun (WGS) entry which is preliminary data.</text>
</comment>
<dbReference type="EMBL" id="QFQI01000001">
    <property type="protein sequence ID" value="PZQ62694.1"/>
    <property type="molecule type" value="Genomic_DNA"/>
</dbReference>
<feature type="transmembrane region" description="Helical" evidence="1">
    <location>
        <begin position="73"/>
        <end position="91"/>
    </location>
</feature>
<gene>
    <name evidence="2" type="ORF">DI544_00275</name>
</gene>
<evidence type="ECO:0008006" key="4">
    <source>
        <dbReference type="Google" id="ProtNLM"/>
    </source>
</evidence>
<feature type="transmembrane region" description="Helical" evidence="1">
    <location>
        <begin position="12"/>
        <end position="36"/>
    </location>
</feature>
<dbReference type="Pfam" id="PF03729">
    <property type="entry name" value="DUF308"/>
    <property type="match status" value="1"/>
</dbReference>
<evidence type="ECO:0000313" key="2">
    <source>
        <dbReference type="EMBL" id="PZQ62694.1"/>
    </source>
</evidence>
<evidence type="ECO:0000256" key="1">
    <source>
        <dbReference type="SAM" id="Phobius"/>
    </source>
</evidence>
<name>A0A2W5PC74_9SPHN</name>
<dbReference type="Proteomes" id="UP000249229">
    <property type="component" value="Unassembled WGS sequence"/>
</dbReference>
<feature type="transmembrane region" description="Helical" evidence="1">
    <location>
        <begin position="42"/>
        <end position="66"/>
    </location>
</feature>